<dbReference type="AlphaFoldDB" id="A0AAD7RJF8"/>
<gene>
    <name evidence="2" type="ORF">AAFF_G00191090</name>
</gene>
<keyword evidence="3" id="KW-1185">Reference proteome</keyword>
<name>A0AAD7RJF8_9TELE</name>
<evidence type="ECO:0000313" key="3">
    <source>
        <dbReference type="Proteomes" id="UP001221898"/>
    </source>
</evidence>
<evidence type="ECO:0000256" key="1">
    <source>
        <dbReference type="SAM" id="MobiDB-lite"/>
    </source>
</evidence>
<reference evidence="2" key="1">
    <citation type="journal article" date="2023" name="Science">
        <title>Genome structures resolve the early diversification of teleost fishes.</title>
        <authorList>
            <person name="Parey E."/>
            <person name="Louis A."/>
            <person name="Montfort J."/>
            <person name="Bouchez O."/>
            <person name="Roques C."/>
            <person name="Iampietro C."/>
            <person name="Lluch J."/>
            <person name="Castinel A."/>
            <person name="Donnadieu C."/>
            <person name="Desvignes T."/>
            <person name="Floi Bucao C."/>
            <person name="Jouanno E."/>
            <person name="Wen M."/>
            <person name="Mejri S."/>
            <person name="Dirks R."/>
            <person name="Jansen H."/>
            <person name="Henkel C."/>
            <person name="Chen W.J."/>
            <person name="Zahm M."/>
            <person name="Cabau C."/>
            <person name="Klopp C."/>
            <person name="Thompson A.W."/>
            <person name="Robinson-Rechavi M."/>
            <person name="Braasch I."/>
            <person name="Lecointre G."/>
            <person name="Bobe J."/>
            <person name="Postlethwait J.H."/>
            <person name="Berthelot C."/>
            <person name="Roest Crollius H."/>
            <person name="Guiguen Y."/>
        </authorList>
    </citation>
    <scope>NUCLEOTIDE SEQUENCE</scope>
    <source>
        <strain evidence="2">NC1722</strain>
    </source>
</reference>
<feature type="region of interest" description="Disordered" evidence="1">
    <location>
        <begin position="28"/>
        <end position="71"/>
    </location>
</feature>
<feature type="compositionally biased region" description="Low complexity" evidence="1">
    <location>
        <begin position="32"/>
        <end position="43"/>
    </location>
</feature>
<accession>A0AAD7RJF8</accession>
<feature type="compositionally biased region" description="Polar residues" evidence="1">
    <location>
        <begin position="58"/>
        <end position="71"/>
    </location>
</feature>
<dbReference type="Proteomes" id="UP001221898">
    <property type="component" value="Unassembled WGS sequence"/>
</dbReference>
<comment type="caution">
    <text evidence="2">The sequence shown here is derived from an EMBL/GenBank/DDBJ whole genome shotgun (WGS) entry which is preliminary data.</text>
</comment>
<proteinExistence type="predicted"/>
<dbReference type="EMBL" id="JAINUG010000255">
    <property type="protein sequence ID" value="KAJ8385232.1"/>
    <property type="molecule type" value="Genomic_DNA"/>
</dbReference>
<protein>
    <submittedName>
        <fullName evidence="2">Uncharacterized protein</fullName>
    </submittedName>
</protein>
<organism evidence="2 3">
    <name type="scientific">Aldrovandia affinis</name>
    <dbReference type="NCBI Taxonomy" id="143900"/>
    <lineage>
        <taxon>Eukaryota</taxon>
        <taxon>Metazoa</taxon>
        <taxon>Chordata</taxon>
        <taxon>Craniata</taxon>
        <taxon>Vertebrata</taxon>
        <taxon>Euteleostomi</taxon>
        <taxon>Actinopterygii</taxon>
        <taxon>Neopterygii</taxon>
        <taxon>Teleostei</taxon>
        <taxon>Notacanthiformes</taxon>
        <taxon>Halosauridae</taxon>
        <taxon>Aldrovandia</taxon>
    </lineage>
</organism>
<sequence>MAHLLILIKLQRQPAGYSGRAGQRAACRSHGQPRQPRTQPPMQSVAAVSGGGEATGRWQFNTTRGGQKTRS</sequence>
<evidence type="ECO:0000313" key="2">
    <source>
        <dbReference type="EMBL" id="KAJ8385232.1"/>
    </source>
</evidence>